<keyword evidence="1" id="KW-1185">Reference proteome</keyword>
<evidence type="ECO:0000313" key="2">
    <source>
        <dbReference type="WBParaSite" id="PgR027_g118_t01"/>
    </source>
</evidence>
<reference evidence="2" key="1">
    <citation type="submission" date="2022-11" db="UniProtKB">
        <authorList>
            <consortium name="WormBaseParasite"/>
        </authorList>
    </citation>
    <scope>IDENTIFICATION</scope>
</reference>
<proteinExistence type="predicted"/>
<sequence>RRCRKSIPREDWGNKYSNSCTLTTGTRKILDGDLQLQLWALQRTILNLQIRNLTLRNQPQCDEHGHYIWKTLPQDFQSNLQKHELSAGTYGPHTSTGQLKHEMFFVWTRKYKETPTPSITCHYLTGWEVRSVGTHTDRHLAVHHSTPACTSCRILKGVIDGDYKHNLKMYLLKRYHCYVYFNTNSL</sequence>
<dbReference type="Proteomes" id="UP000887569">
    <property type="component" value="Unplaced"/>
</dbReference>
<protein>
    <submittedName>
        <fullName evidence="2">Uncharacterized protein</fullName>
    </submittedName>
</protein>
<accession>A0A915B5K4</accession>
<dbReference type="WBParaSite" id="PgR027_g118_t01">
    <property type="protein sequence ID" value="PgR027_g118_t01"/>
    <property type="gene ID" value="PgR027_g118"/>
</dbReference>
<dbReference type="AlphaFoldDB" id="A0A915B5K4"/>
<name>A0A915B5K4_PARUN</name>
<organism evidence="1 2">
    <name type="scientific">Parascaris univalens</name>
    <name type="common">Nematode worm</name>
    <dbReference type="NCBI Taxonomy" id="6257"/>
    <lineage>
        <taxon>Eukaryota</taxon>
        <taxon>Metazoa</taxon>
        <taxon>Ecdysozoa</taxon>
        <taxon>Nematoda</taxon>
        <taxon>Chromadorea</taxon>
        <taxon>Rhabditida</taxon>
        <taxon>Spirurina</taxon>
        <taxon>Ascaridomorpha</taxon>
        <taxon>Ascaridoidea</taxon>
        <taxon>Ascarididae</taxon>
        <taxon>Parascaris</taxon>
    </lineage>
</organism>
<evidence type="ECO:0000313" key="1">
    <source>
        <dbReference type="Proteomes" id="UP000887569"/>
    </source>
</evidence>